<dbReference type="GeneID" id="25915785"/>
<evidence type="ECO:0000313" key="2">
    <source>
        <dbReference type="Proteomes" id="UP000054560"/>
    </source>
</evidence>
<evidence type="ECO:0000313" key="1">
    <source>
        <dbReference type="EMBL" id="KNC72167.1"/>
    </source>
</evidence>
<dbReference type="EMBL" id="KQ247470">
    <property type="protein sequence ID" value="KNC72167.1"/>
    <property type="molecule type" value="Genomic_DNA"/>
</dbReference>
<protein>
    <submittedName>
        <fullName evidence="1">Uncharacterized protein</fullName>
    </submittedName>
</protein>
<dbReference type="AlphaFoldDB" id="A0A0L0F604"/>
<name>A0A0L0F604_9EUKA</name>
<dbReference type="RefSeq" id="XP_014146069.1">
    <property type="nucleotide sequence ID" value="XM_014290594.1"/>
</dbReference>
<keyword evidence="2" id="KW-1185">Reference proteome</keyword>
<reference evidence="1 2" key="1">
    <citation type="submission" date="2011-02" db="EMBL/GenBank/DDBJ databases">
        <title>The Genome Sequence of Sphaeroforma arctica JP610.</title>
        <authorList>
            <consortium name="The Broad Institute Genome Sequencing Platform"/>
            <person name="Russ C."/>
            <person name="Cuomo C."/>
            <person name="Young S.K."/>
            <person name="Zeng Q."/>
            <person name="Gargeya S."/>
            <person name="Alvarado L."/>
            <person name="Berlin A."/>
            <person name="Chapman S.B."/>
            <person name="Chen Z."/>
            <person name="Freedman E."/>
            <person name="Gellesch M."/>
            <person name="Goldberg J."/>
            <person name="Griggs A."/>
            <person name="Gujja S."/>
            <person name="Heilman E."/>
            <person name="Heiman D."/>
            <person name="Howarth C."/>
            <person name="Mehta T."/>
            <person name="Neiman D."/>
            <person name="Pearson M."/>
            <person name="Roberts A."/>
            <person name="Saif S."/>
            <person name="Shea T."/>
            <person name="Shenoy N."/>
            <person name="Sisk P."/>
            <person name="Stolte C."/>
            <person name="Sykes S."/>
            <person name="White J."/>
            <person name="Yandava C."/>
            <person name="Burger G."/>
            <person name="Gray M.W."/>
            <person name="Holland P.W.H."/>
            <person name="King N."/>
            <person name="Lang F.B.F."/>
            <person name="Roger A.J."/>
            <person name="Ruiz-Trillo I."/>
            <person name="Haas B."/>
            <person name="Nusbaum C."/>
            <person name="Birren B."/>
        </authorList>
    </citation>
    <scope>NUCLEOTIDE SEQUENCE [LARGE SCALE GENOMIC DNA]</scope>
    <source>
        <strain evidence="1 2">JP610</strain>
    </source>
</reference>
<organism evidence="1 2">
    <name type="scientific">Sphaeroforma arctica JP610</name>
    <dbReference type="NCBI Taxonomy" id="667725"/>
    <lineage>
        <taxon>Eukaryota</taxon>
        <taxon>Ichthyosporea</taxon>
        <taxon>Ichthyophonida</taxon>
        <taxon>Sphaeroforma</taxon>
    </lineage>
</organism>
<sequence>VTDINICMTYYDVKALVVMLKSVELPDKLVVVTEEAAANKYEESNISMVYI</sequence>
<feature type="non-terminal residue" evidence="1">
    <location>
        <position position="1"/>
    </location>
</feature>
<dbReference type="Proteomes" id="UP000054560">
    <property type="component" value="Unassembled WGS sequence"/>
</dbReference>
<accession>A0A0L0F604</accession>
<gene>
    <name evidence="1" type="ORF">SARC_15281</name>
</gene>
<proteinExistence type="predicted"/>